<keyword evidence="4" id="KW-0274">FAD</keyword>
<dbReference type="PANTHER" id="PTHR42784">
    <property type="entry name" value="PYRANOSE 2-OXIDASE"/>
    <property type="match status" value="1"/>
</dbReference>
<evidence type="ECO:0000256" key="5">
    <source>
        <dbReference type="ARBA" id="ARBA00023002"/>
    </source>
</evidence>
<evidence type="ECO:0000256" key="3">
    <source>
        <dbReference type="ARBA" id="ARBA00022630"/>
    </source>
</evidence>
<evidence type="ECO:0000256" key="1">
    <source>
        <dbReference type="ARBA" id="ARBA00001974"/>
    </source>
</evidence>
<dbReference type="PANTHER" id="PTHR42784:SF1">
    <property type="entry name" value="PYRANOSE 2-OXIDASE"/>
    <property type="match status" value="1"/>
</dbReference>
<proteinExistence type="inferred from homology"/>
<evidence type="ECO:0000256" key="4">
    <source>
        <dbReference type="ARBA" id="ARBA00022827"/>
    </source>
</evidence>
<reference evidence="7 8" key="1">
    <citation type="submission" date="2019-02" db="EMBL/GenBank/DDBJ databases">
        <title>Prokaryotic population dynamics and viral predation in marine succession experiment using metagenomics: the confinement effect.</title>
        <authorList>
            <person name="Haro-Moreno J.M."/>
            <person name="Rodriguez-Valera F."/>
            <person name="Lopez-Perez M."/>
        </authorList>
    </citation>
    <scope>NUCLEOTIDE SEQUENCE [LARGE SCALE GENOMIC DNA]</scope>
    <source>
        <strain evidence="7">MED-G159</strain>
    </source>
</reference>
<dbReference type="Proteomes" id="UP000315825">
    <property type="component" value="Unassembled WGS sequence"/>
</dbReference>
<dbReference type="InterPro" id="IPR007867">
    <property type="entry name" value="GMC_OxRtase_C"/>
</dbReference>
<dbReference type="AlphaFoldDB" id="A0A520MZG7"/>
<dbReference type="InterPro" id="IPR051473">
    <property type="entry name" value="P2Ox-like"/>
</dbReference>
<evidence type="ECO:0000259" key="6">
    <source>
        <dbReference type="Pfam" id="PF05199"/>
    </source>
</evidence>
<dbReference type="InterPro" id="IPR036188">
    <property type="entry name" value="FAD/NAD-bd_sf"/>
</dbReference>
<protein>
    <submittedName>
        <fullName evidence="7">GMC family oxidoreductase</fullName>
    </submittedName>
</protein>
<feature type="domain" description="Glucose-methanol-choline oxidoreductase C-terminal" evidence="6">
    <location>
        <begin position="410"/>
        <end position="477"/>
    </location>
</feature>
<dbReference type="EMBL" id="SHBE01000003">
    <property type="protein sequence ID" value="RZO26628.1"/>
    <property type="molecule type" value="Genomic_DNA"/>
</dbReference>
<gene>
    <name evidence="7" type="ORF">EVA92_02470</name>
</gene>
<evidence type="ECO:0000256" key="2">
    <source>
        <dbReference type="ARBA" id="ARBA00010790"/>
    </source>
</evidence>
<dbReference type="Gene3D" id="3.50.50.60">
    <property type="entry name" value="FAD/NAD(P)-binding domain"/>
    <property type="match status" value="2"/>
</dbReference>
<comment type="similarity">
    <text evidence="2">Belongs to the GMC oxidoreductase family.</text>
</comment>
<evidence type="ECO:0000313" key="8">
    <source>
        <dbReference type="Proteomes" id="UP000315825"/>
    </source>
</evidence>
<dbReference type="GO" id="GO:0016614">
    <property type="term" value="F:oxidoreductase activity, acting on CH-OH group of donors"/>
    <property type="evidence" value="ECO:0007669"/>
    <property type="project" value="InterPro"/>
</dbReference>
<comment type="caution">
    <text evidence="7">The sequence shown here is derived from an EMBL/GenBank/DDBJ whole genome shotgun (WGS) entry which is preliminary data.</text>
</comment>
<keyword evidence="3" id="KW-0285">Flavoprotein</keyword>
<organism evidence="7 8">
    <name type="scientific">SAR86 cluster bacterium</name>
    <dbReference type="NCBI Taxonomy" id="2030880"/>
    <lineage>
        <taxon>Bacteria</taxon>
        <taxon>Pseudomonadati</taxon>
        <taxon>Pseudomonadota</taxon>
        <taxon>Gammaproteobacteria</taxon>
        <taxon>SAR86 cluster</taxon>
    </lineage>
</organism>
<sequence length="488" mass="56398">MAKLNRFISKDKYLKFCELHKLEEFYAVVGSSFAALSLVEGLKSKNIIVFEKGSDFNPSLLRGLRIKNNGTFSLKENSIEESVGGASNTWTGRLSEMNHHEFCGKNKEASKIFYDLSTKYYKKSWEFFGFKEFIQVERNVTEFKERVLPEQKKPLRAEKLLKKNNVHIVIESKITAVGEDKNGSFLVVEFSNAFQEKIYFKKIILANGGLHSPLLLKNSFEKGYLKRNKSEIISKNYMNHPKITFKNFFTSIPSSSPFVFRDKNDSNFYGYSLSDNLQKKYGIKNTYFTFHPISKDEHTKEFIYATDIYFNKFKALKIFAKYLKKYGFNFFSISKIIFHIGCRVGLFKGKIKNYDLEYFCEMAPNVKNKIFVDRGSLTSEVSFSEKDYVNLEILHQKLVSKFSDNVADQYKSINFRDKVFQDSSHHIGGIPMLENLNDSVIDKNLRVVDSENIFLCSSSVFQYSGSSNPTLTIVALGFRLADHLKRIN</sequence>
<comment type="cofactor">
    <cofactor evidence="1">
        <name>FAD</name>
        <dbReference type="ChEBI" id="CHEBI:57692"/>
    </cofactor>
</comment>
<dbReference type="Pfam" id="PF05199">
    <property type="entry name" value="GMC_oxred_C"/>
    <property type="match status" value="1"/>
</dbReference>
<keyword evidence="5" id="KW-0560">Oxidoreductase</keyword>
<accession>A0A520MZG7</accession>
<name>A0A520MZG7_9GAMM</name>
<evidence type="ECO:0000313" key="7">
    <source>
        <dbReference type="EMBL" id="RZO26628.1"/>
    </source>
</evidence>
<dbReference type="SUPFAM" id="SSF51905">
    <property type="entry name" value="FAD/NAD(P)-binding domain"/>
    <property type="match status" value="1"/>
</dbReference>